<evidence type="ECO:0000313" key="3">
    <source>
        <dbReference type="Proteomes" id="UP000676079"/>
    </source>
</evidence>
<proteinExistence type="predicted"/>
<feature type="transmembrane region" description="Helical" evidence="1">
    <location>
        <begin position="47"/>
        <end position="71"/>
    </location>
</feature>
<feature type="transmembrane region" description="Helical" evidence="1">
    <location>
        <begin position="196"/>
        <end position="217"/>
    </location>
</feature>
<dbReference type="Pfam" id="PF20128">
    <property type="entry name" value="DUF6518"/>
    <property type="match status" value="1"/>
</dbReference>
<gene>
    <name evidence="2" type="ORF">KGD84_31090</name>
</gene>
<dbReference type="RefSeq" id="WP_220563898.1">
    <property type="nucleotide sequence ID" value="NZ_CP074133.1"/>
</dbReference>
<evidence type="ECO:0000256" key="1">
    <source>
        <dbReference type="SAM" id="Phobius"/>
    </source>
</evidence>
<feature type="transmembrane region" description="Helical" evidence="1">
    <location>
        <begin position="136"/>
        <end position="158"/>
    </location>
</feature>
<accession>A0ABX8BKB4</accession>
<feature type="transmembrane region" description="Helical" evidence="1">
    <location>
        <begin position="170"/>
        <end position="190"/>
    </location>
</feature>
<dbReference type="InterPro" id="IPR045393">
    <property type="entry name" value="DUF6518"/>
</dbReference>
<feature type="transmembrane region" description="Helical" evidence="1">
    <location>
        <begin position="110"/>
        <end position="130"/>
    </location>
</feature>
<keyword evidence="3" id="KW-1185">Reference proteome</keyword>
<organism evidence="2 3">
    <name type="scientific">Nocardiopsis changdeensis</name>
    <dbReference type="NCBI Taxonomy" id="2831969"/>
    <lineage>
        <taxon>Bacteria</taxon>
        <taxon>Bacillati</taxon>
        <taxon>Actinomycetota</taxon>
        <taxon>Actinomycetes</taxon>
        <taxon>Streptosporangiales</taxon>
        <taxon>Nocardiopsidaceae</taxon>
        <taxon>Nocardiopsis</taxon>
    </lineage>
</organism>
<sequence length="219" mass="22366">MSTETAPVQDPAPERAVPLWALLLLSGMGGLIIGLATMVAQGLLPDAVAWLGNSAAVWSAAAFAAGAAGAAARPWACAVAGLLTQWGAVIGYYGSASLLWLGAQDLHAPLVWMACGALSGPVFGLAGAVWRNRDGWWRAAAVGLLGAVLAAEGVFKLANWEHFTHMLGTAWSQALLGLAVPLLLGGSGWAGRARALAVFAVLVPLGLGFFMLVDLALMA</sequence>
<feature type="transmembrane region" description="Helical" evidence="1">
    <location>
        <begin position="83"/>
        <end position="103"/>
    </location>
</feature>
<evidence type="ECO:0000313" key="2">
    <source>
        <dbReference type="EMBL" id="QUX22682.1"/>
    </source>
</evidence>
<name>A0ABX8BKB4_9ACTN</name>
<protein>
    <submittedName>
        <fullName evidence="2">Uncharacterized protein</fullName>
    </submittedName>
</protein>
<dbReference type="Proteomes" id="UP000676079">
    <property type="component" value="Chromosome"/>
</dbReference>
<dbReference type="EMBL" id="CP074133">
    <property type="protein sequence ID" value="QUX22682.1"/>
    <property type="molecule type" value="Genomic_DNA"/>
</dbReference>
<feature type="transmembrane region" description="Helical" evidence="1">
    <location>
        <begin position="20"/>
        <end position="40"/>
    </location>
</feature>
<reference evidence="2 3" key="1">
    <citation type="submission" date="2021-05" db="EMBL/GenBank/DDBJ databases">
        <title>Direct Submission.</title>
        <authorList>
            <person name="Li K."/>
            <person name="Gao J."/>
        </authorList>
    </citation>
    <scope>NUCLEOTIDE SEQUENCE [LARGE SCALE GENOMIC DNA]</scope>
    <source>
        <strain evidence="2 3">Mg02</strain>
    </source>
</reference>
<keyword evidence="1" id="KW-0472">Membrane</keyword>
<keyword evidence="1" id="KW-0812">Transmembrane</keyword>
<keyword evidence="1" id="KW-1133">Transmembrane helix</keyword>